<organism evidence="2 3">
    <name type="scientific">Mucilaginibacter yixingensis</name>
    <dbReference type="NCBI Taxonomy" id="1295612"/>
    <lineage>
        <taxon>Bacteria</taxon>
        <taxon>Pseudomonadati</taxon>
        <taxon>Bacteroidota</taxon>
        <taxon>Sphingobacteriia</taxon>
        <taxon>Sphingobacteriales</taxon>
        <taxon>Sphingobacteriaceae</taxon>
        <taxon>Mucilaginibacter</taxon>
    </lineage>
</organism>
<accession>A0A2T5JE91</accession>
<keyword evidence="3" id="KW-1185">Reference proteome</keyword>
<evidence type="ECO:0000259" key="1">
    <source>
        <dbReference type="PROSITE" id="PS51819"/>
    </source>
</evidence>
<dbReference type="Proteomes" id="UP000244168">
    <property type="component" value="Unassembled WGS sequence"/>
</dbReference>
<name>A0A2T5JE91_9SPHI</name>
<evidence type="ECO:0000313" key="2">
    <source>
        <dbReference type="EMBL" id="PTR00079.1"/>
    </source>
</evidence>
<dbReference type="InterPro" id="IPR037523">
    <property type="entry name" value="VOC_core"/>
</dbReference>
<dbReference type="SUPFAM" id="SSF54593">
    <property type="entry name" value="Glyoxalase/Bleomycin resistance protein/Dihydroxybiphenyl dioxygenase"/>
    <property type="match status" value="1"/>
</dbReference>
<proteinExistence type="predicted"/>
<reference evidence="2 3" key="1">
    <citation type="submission" date="2018-04" db="EMBL/GenBank/DDBJ databases">
        <title>Genomic Encyclopedia of Archaeal and Bacterial Type Strains, Phase II (KMG-II): from individual species to whole genera.</title>
        <authorList>
            <person name="Goeker M."/>
        </authorList>
    </citation>
    <scope>NUCLEOTIDE SEQUENCE [LARGE SCALE GENOMIC DNA]</scope>
    <source>
        <strain evidence="2 3">DSM 26809</strain>
    </source>
</reference>
<gene>
    <name evidence="2" type="ORF">C8P68_102911</name>
</gene>
<dbReference type="Gene3D" id="3.10.180.10">
    <property type="entry name" value="2,3-Dihydroxybiphenyl 1,2-Dioxygenase, domain 1"/>
    <property type="match status" value="1"/>
</dbReference>
<dbReference type="InterPro" id="IPR004360">
    <property type="entry name" value="Glyas_Fos-R_dOase_dom"/>
</dbReference>
<protein>
    <submittedName>
        <fullName evidence="2">Putative glyoxalase superfamily protein PhnB</fullName>
    </submittedName>
</protein>
<feature type="domain" description="VOC" evidence="1">
    <location>
        <begin position="5"/>
        <end position="125"/>
    </location>
</feature>
<comment type="caution">
    <text evidence="2">The sequence shown here is derived from an EMBL/GenBank/DDBJ whole genome shotgun (WGS) entry which is preliminary data.</text>
</comment>
<dbReference type="InterPro" id="IPR029068">
    <property type="entry name" value="Glyas_Bleomycin-R_OHBP_Dase"/>
</dbReference>
<evidence type="ECO:0000313" key="3">
    <source>
        <dbReference type="Proteomes" id="UP000244168"/>
    </source>
</evidence>
<dbReference type="EMBL" id="QAOQ01000002">
    <property type="protein sequence ID" value="PTR00079.1"/>
    <property type="molecule type" value="Genomic_DNA"/>
</dbReference>
<dbReference type="OrthoDB" id="66829at2"/>
<sequence length="125" mass="14346">MNPPKLAGIAPQIVVSDAVRTARYYQEVLGFKLIGFFPDESECAYVMLERDGYQLHFGGANGDLHHNDQLRKGMPDFIIWVPEIDAFYQEVSAKGAKIRQEIIRRPYGREFIIEDCDGHWLQVCD</sequence>
<dbReference type="AlphaFoldDB" id="A0A2T5JE91"/>
<dbReference type="Pfam" id="PF00903">
    <property type="entry name" value="Glyoxalase"/>
    <property type="match status" value="1"/>
</dbReference>
<dbReference type="PROSITE" id="PS51819">
    <property type="entry name" value="VOC"/>
    <property type="match status" value="1"/>
</dbReference>
<dbReference type="RefSeq" id="WP_107827971.1">
    <property type="nucleotide sequence ID" value="NZ_CP160205.1"/>
</dbReference>